<name>A0ABU0VZW9_9RHOB</name>
<gene>
    <name evidence="1" type="ORF">Q9295_10180</name>
</gene>
<evidence type="ECO:0000313" key="2">
    <source>
        <dbReference type="Proteomes" id="UP001239680"/>
    </source>
</evidence>
<organism evidence="1 2">
    <name type="scientific">Pseudogemmobacter lacusdianii</name>
    <dbReference type="NCBI Taxonomy" id="3069608"/>
    <lineage>
        <taxon>Bacteria</taxon>
        <taxon>Pseudomonadati</taxon>
        <taxon>Pseudomonadota</taxon>
        <taxon>Alphaproteobacteria</taxon>
        <taxon>Rhodobacterales</taxon>
        <taxon>Paracoccaceae</taxon>
        <taxon>Pseudogemmobacter</taxon>
    </lineage>
</organism>
<dbReference type="RefSeq" id="WP_306680455.1">
    <property type="nucleotide sequence ID" value="NZ_JAVDBT010000008.1"/>
</dbReference>
<evidence type="ECO:0008006" key="3">
    <source>
        <dbReference type="Google" id="ProtNLM"/>
    </source>
</evidence>
<keyword evidence="2" id="KW-1185">Reference proteome</keyword>
<comment type="caution">
    <text evidence="1">The sequence shown here is derived from an EMBL/GenBank/DDBJ whole genome shotgun (WGS) entry which is preliminary data.</text>
</comment>
<protein>
    <recommendedName>
        <fullName evidence="3">DUF1013 domain-containing protein</fullName>
    </recommendedName>
</protein>
<proteinExistence type="predicted"/>
<dbReference type="Proteomes" id="UP001239680">
    <property type="component" value="Unassembled WGS sequence"/>
</dbReference>
<accession>A0ABU0VZW9</accession>
<evidence type="ECO:0000313" key="1">
    <source>
        <dbReference type="EMBL" id="MDQ2066745.1"/>
    </source>
</evidence>
<reference evidence="1 2" key="1">
    <citation type="submission" date="2023-08" db="EMBL/GenBank/DDBJ databases">
        <title>Characterization of two Paracoccaceae strains isolated from Phycosphere and proposal of Xinfangfangia lacusdiani sp. nov.</title>
        <authorList>
            <person name="Deng Y."/>
            <person name="Zhang Y.Q."/>
        </authorList>
    </citation>
    <scope>NUCLEOTIDE SEQUENCE [LARGE SCALE GENOMIC DNA]</scope>
    <source>
        <strain evidence="1 2">CPCC 101601</strain>
    </source>
</reference>
<dbReference type="EMBL" id="JAVDBT010000008">
    <property type="protein sequence ID" value="MDQ2066745.1"/>
    <property type="molecule type" value="Genomic_DNA"/>
</dbReference>
<sequence length="242" mass="27779">MTVFTPEMCVTTGRLLTEWFEHPEYTDEQLEKMACDHYGIAVEDRPMGMPFRIREEDPEKADLAQKINAFIAARRRRTWPNGMTKQEVQFRLNEATKMIDPTNFKFLPDDVRERTGLEINPLWMMEALVRSGLLTPKEQVAALKELAAYTHSKAPNISHSTTTHLKPEDWLLELAKDEYKVLGKDIPMPQPMQPVERGMHVEFEKRQAKRLAEKSALAGYGAAEVDEMTDGIEDAEWDVDNG</sequence>